<dbReference type="PaxDb" id="4113-PGSC0003DMT400085990"/>
<dbReference type="EnsemblPlants" id="PGSC0003DMT400085990">
    <property type="protein sequence ID" value="PGSC0003DMT400085990"/>
    <property type="gene ID" value="PGSC0003DMG400035561"/>
</dbReference>
<feature type="region of interest" description="Disordered" evidence="1">
    <location>
        <begin position="1"/>
        <end position="37"/>
    </location>
</feature>
<protein>
    <submittedName>
        <fullName evidence="2">Uncharacterized protein</fullName>
    </submittedName>
</protein>
<feature type="compositionally biased region" description="Basic and acidic residues" evidence="1">
    <location>
        <begin position="1"/>
        <end position="17"/>
    </location>
</feature>
<dbReference type="Proteomes" id="UP000011115">
    <property type="component" value="Unassembled WGS sequence"/>
</dbReference>
<feature type="compositionally biased region" description="Basic residues" evidence="1">
    <location>
        <begin position="18"/>
        <end position="31"/>
    </location>
</feature>
<evidence type="ECO:0000313" key="3">
    <source>
        <dbReference type="Proteomes" id="UP000011115"/>
    </source>
</evidence>
<reference evidence="2" key="2">
    <citation type="submission" date="2015-06" db="UniProtKB">
        <authorList>
            <consortium name="EnsemblPlants"/>
        </authorList>
    </citation>
    <scope>IDENTIFICATION</scope>
    <source>
        <strain evidence="2">DM1-3 516 R44</strain>
    </source>
</reference>
<organism evidence="2 3">
    <name type="scientific">Solanum tuberosum</name>
    <name type="common">Potato</name>
    <dbReference type="NCBI Taxonomy" id="4113"/>
    <lineage>
        <taxon>Eukaryota</taxon>
        <taxon>Viridiplantae</taxon>
        <taxon>Streptophyta</taxon>
        <taxon>Embryophyta</taxon>
        <taxon>Tracheophyta</taxon>
        <taxon>Spermatophyta</taxon>
        <taxon>Magnoliopsida</taxon>
        <taxon>eudicotyledons</taxon>
        <taxon>Gunneridae</taxon>
        <taxon>Pentapetalae</taxon>
        <taxon>asterids</taxon>
        <taxon>lamiids</taxon>
        <taxon>Solanales</taxon>
        <taxon>Solanaceae</taxon>
        <taxon>Solanoideae</taxon>
        <taxon>Solaneae</taxon>
        <taxon>Solanum</taxon>
    </lineage>
</organism>
<dbReference type="Gramene" id="PGSC0003DMT400085990">
    <property type="protein sequence ID" value="PGSC0003DMT400085990"/>
    <property type="gene ID" value="PGSC0003DMG400035561"/>
</dbReference>
<keyword evidence="3" id="KW-1185">Reference proteome</keyword>
<accession>M1DAR2</accession>
<proteinExistence type="predicted"/>
<sequence>MTQMDESKRNMVKVEAHCKRKDKYNPPRKRRNNENKELKRIEGMLSTVLHKVKTRKVWKISHWQAESPFLELPKQVCEPDWIRRLAQYKSCTELVKLNGLEKQLGASLTSLAMSMQTVESTP</sequence>
<evidence type="ECO:0000256" key="1">
    <source>
        <dbReference type="SAM" id="MobiDB-lite"/>
    </source>
</evidence>
<evidence type="ECO:0000313" key="2">
    <source>
        <dbReference type="EnsemblPlants" id="PGSC0003DMT400085990"/>
    </source>
</evidence>
<name>M1DAR2_SOLTU</name>
<dbReference type="InParanoid" id="M1DAR2"/>
<dbReference type="AlphaFoldDB" id="M1DAR2"/>
<dbReference type="HOGENOM" id="CLU_2030820_0_0_1"/>
<reference evidence="3" key="1">
    <citation type="journal article" date="2011" name="Nature">
        <title>Genome sequence and analysis of the tuber crop potato.</title>
        <authorList>
            <consortium name="The Potato Genome Sequencing Consortium"/>
        </authorList>
    </citation>
    <scope>NUCLEOTIDE SEQUENCE [LARGE SCALE GENOMIC DNA]</scope>
    <source>
        <strain evidence="3">cv. DM1-3 516 R44</strain>
    </source>
</reference>